<dbReference type="AlphaFoldDB" id="A0A0K0EN22"/>
<accession>A0A0K0EN22</accession>
<reference evidence="2" key="1">
    <citation type="submission" date="2015-08" db="UniProtKB">
        <authorList>
            <consortium name="WormBaseParasite"/>
        </authorList>
    </citation>
    <scope>IDENTIFICATION</scope>
</reference>
<evidence type="ECO:0000313" key="2">
    <source>
        <dbReference type="WBParaSite" id="SSTP_0001086000.1"/>
    </source>
</evidence>
<protein>
    <submittedName>
        <fullName evidence="2">Uncharacterized protein</fullName>
    </submittedName>
</protein>
<feature type="region of interest" description="Disordered" evidence="1">
    <location>
        <begin position="58"/>
        <end position="109"/>
    </location>
</feature>
<dbReference type="WBParaSite" id="SSTP_0001086000.1">
    <property type="protein sequence ID" value="SSTP_0001086000.1"/>
    <property type="gene ID" value="SSTP_0001086000"/>
</dbReference>
<sequence length="252" mass="28977">MKRNDRHIENLQRLKKALSLLKNKTDIYSYECNRTFSKDHSENFQLVIEFELPDDIPTDLEISTSNETESRNDTNTSSTISTTTNSTSTTKESTNKSSSTFSSTPDTSTQSSLVSLTIFEDPKIKKSSNYQALDTLIFPSVDKNVEINIYLKSFKQNNKKEGILEKITIEIDPYQTTLKEIIKLLLPNKKVKNVIRNGVYFVRKNFDVNIAYEEKQKWKRCCDSQLDISISKIYGSTTEREFKMTFVVNNVG</sequence>
<dbReference type="STRING" id="6248.A0A0K0EN22"/>
<proteinExistence type="predicted"/>
<name>A0A0K0EN22_STRER</name>
<evidence type="ECO:0000256" key="1">
    <source>
        <dbReference type="SAM" id="MobiDB-lite"/>
    </source>
</evidence>
<organism evidence="2">
    <name type="scientific">Strongyloides stercoralis</name>
    <name type="common">Threadworm</name>
    <dbReference type="NCBI Taxonomy" id="6248"/>
    <lineage>
        <taxon>Eukaryota</taxon>
        <taxon>Metazoa</taxon>
        <taxon>Ecdysozoa</taxon>
        <taxon>Nematoda</taxon>
        <taxon>Chromadorea</taxon>
        <taxon>Rhabditida</taxon>
        <taxon>Tylenchina</taxon>
        <taxon>Panagrolaimomorpha</taxon>
        <taxon>Strongyloidoidea</taxon>
        <taxon>Strongyloididae</taxon>
        <taxon>Strongyloides</taxon>
    </lineage>
</organism>
<feature type="compositionally biased region" description="Low complexity" evidence="1">
    <location>
        <begin position="74"/>
        <end position="109"/>
    </location>
</feature>